<feature type="coiled-coil region" evidence="1">
    <location>
        <begin position="1097"/>
        <end position="1163"/>
    </location>
</feature>
<dbReference type="SMART" id="SM00787">
    <property type="entry name" value="Spc7"/>
    <property type="match status" value="1"/>
</dbReference>
<dbReference type="Proteomes" id="UP000029665">
    <property type="component" value="Unassembled WGS sequence"/>
</dbReference>
<feature type="region of interest" description="Disordered" evidence="2">
    <location>
        <begin position="405"/>
        <end position="439"/>
    </location>
</feature>
<evidence type="ECO:0000313" key="4">
    <source>
        <dbReference type="EMBL" id="CDO75877.1"/>
    </source>
</evidence>
<dbReference type="HOGENOM" id="CLU_002132_0_0_1"/>
<organism evidence="4 5">
    <name type="scientific">Pycnoporus cinnabarinus</name>
    <name type="common">Cinnabar-red polypore</name>
    <name type="synonym">Trametes cinnabarina</name>
    <dbReference type="NCBI Taxonomy" id="5643"/>
    <lineage>
        <taxon>Eukaryota</taxon>
        <taxon>Fungi</taxon>
        <taxon>Dikarya</taxon>
        <taxon>Basidiomycota</taxon>
        <taxon>Agaricomycotina</taxon>
        <taxon>Agaricomycetes</taxon>
        <taxon>Polyporales</taxon>
        <taxon>Polyporaceae</taxon>
        <taxon>Trametes</taxon>
    </lineage>
</organism>
<feature type="region of interest" description="Disordered" evidence="2">
    <location>
        <begin position="923"/>
        <end position="955"/>
    </location>
</feature>
<evidence type="ECO:0000313" key="5">
    <source>
        <dbReference type="Proteomes" id="UP000029665"/>
    </source>
</evidence>
<feature type="region of interest" description="Disordered" evidence="2">
    <location>
        <begin position="679"/>
        <end position="707"/>
    </location>
</feature>
<dbReference type="InterPro" id="IPR013253">
    <property type="entry name" value="Spc7_domain"/>
</dbReference>
<comment type="caution">
    <text evidence="4">The sequence shown here is derived from an EMBL/GenBank/DDBJ whole genome shotgun (WGS) entry which is preliminary data.</text>
</comment>
<dbReference type="GO" id="GO:0034501">
    <property type="term" value="P:protein localization to kinetochore"/>
    <property type="evidence" value="ECO:0007669"/>
    <property type="project" value="TreeGrafter"/>
</dbReference>
<name>A0A060SMZ6_PYCCI</name>
<dbReference type="GO" id="GO:0000776">
    <property type="term" value="C:kinetochore"/>
    <property type="evidence" value="ECO:0007669"/>
    <property type="project" value="TreeGrafter"/>
</dbReference>
<feature type="region of interest" description="Disordered" evidence="2">
    <location>
        <begin position="281"/>
        <end position="312"/>
    </location>
</feature>
<feature type="compositionally biased region" description="Basic and acidic residues" evidence="2">
    <location>
        <begin position="846"/>
        <end position="858"/>
    </location>
</feature>
<feature type="compositionally biased region" description="Basic and acidic residues" evidence="2">
    <location>
        <begin position="419"/>
        <end position="438"/>
    </location>
</feature>
<dbReference type="EMBL" id="CCBP010000303">
    <property type="protein sequence ID" value="CDO75877.1"/>
    <property type="molecule type" value="Genomic_DNA"/>
</dbReference>
<feature type="region of interest" description="Disordered" evidence="2">
    <location>
        <begin position="58"/>
        <end position="85"/>
    </location>
</feature>
<feature type="compositionally biased region" description="Polar residues" evidence="2">
    <location>
        <begin position="490"/>
        <end position="504"/>
    </location>
</feature>
<feature type="compositionally biased region" description="Polar residues" evidence="2">
    <location>
        <begin position="740"/>
        <end position="755"/>
    </location>
</feature>
<feature type="compositionally biased region" description="Basic residues" evidence="2">
    <location>
        <begin position="157"/>
        <end position="167"/>
    </location>
</feature>
<sequence>MSRKSSPNRRRSIAVLGHGSVKTSSRRRAYSIAPGERLSPAAKARRLLAPRKSILKASINLPQSGRSSDATESGISGSQDDTNNVTQSMDLTEVHGGPRKSLSRRVSFAAHTHVRLFHKPSPDSRSPSDSSGSSQPATAFITRAENDENAVPGPYQPHRRSSFRRRSSGVYSEYGERSMDMDMDDTAPLPEDFLSQNREAVIGSAIDEDWSADEGDSSDMEVTEAIALNIERKRSLSLGGNRASLGEGLERRRSSIVGSAQHHNQNPLTQQEHTIQGEGNSFEHADEEPTTSSAHTGSSFMSEGSSGEPMEFTIPVLPSMRQPQEPDPLWLQLRAMTHAGHEPYEPPPPESDDDAVMIQPSPGHANYVRQSYGRTASEEDDGGEQDMDLTSAMSRLQQARASLGLGAPTLDQEDSSFSEEEHAVERQQEPEAYSHDDTFSTEDSFGDETADMDNQTINFTQRTSLGTLDSSMDETDVHDGVVRVPITPGIAQQPSLLPAQPSTEATEKPAAAENPELRPLFAPAAEAPLSSVFTPPVADSAFRSTCFPPLPTTTDAVASSVMSATSEYAARLPSSDFLPLALVLPSKSPGPATVPKPFNFNLPRSASPSKIPVASNGPAHQSYRGTAAFAPPTVPKSPKRPAVELPEAGADGPGPAKRLAIGRQSLGRSVSFALPDETTTAGSAEPVADSTSQPAPGATGNRRSSMVRRPAGYFAQRKSLAAGALPSQGGPAGLRPRASMGSQPSSTTFTVPLTRTHSDPGLANGAGETEGGTLYPNLSRLVSSGQVQRAASPSLTAGETPSQESTRQAAAAPSPANGSLSPALPRVVSPAPPQPAASPAPAAGPSRDRPVTHIEKPQPHIIDVSMAIEDTSIADGNAGVSQAWRESVPEETSQDDDGPAISIEQFFQMTGIRFMDELTMPKPRRSTVLPGQLRPRARRRSSTATHDLAVSSGSAMGEGEEAIPLAEFAVSMAVDMPRLDLYAAVTRDLTAYIQECKKIYREAEEEALKVTPSLFKEFASVDETEQSMLIHQLKLIKANNIGTAKSQWYDWKLQWVEQLYESAAQGFSNLESDATYLAGVIKEAQDILPALREDTEIEAFRADVSEAKAKLERLDEKLAEIEAQKEEATTAIAQAKHVIHIQKESTSSEVFRLKDELEALQDLHLWQPLKHTADLVDFVYASKYHVSLPCRKYKPILGQTTITRTKQAKLKERDAFPHFTDLIVRTARTLIADSDEKLELKQVLERLGDFWSSCAQLRSQLTFLGIKYPLVVESIVDEKDQTYLQATATVMFPSAKGKAFISFLFDKETYSRWPLSVRSLKSDVQVAYGAIEYVHLYMLLQLKS</sequence>
<feature type="region of interest" description="Disordered" evidence="2">
    <location>
        <begin position="489"/>
        <end position="511"/>
    </location>
</feature>
<feature type="region of interest" description="Disordered" evidence="2">
    <location>
        <begin position="115"/>
        <end position="170"/>
    </location>
</feature>
<keyword evidence="5" id="KW-1185">Reference proteome</keyword>
<dbReference type="PANTHER" id="PTHR28260:SF1">
    <property type="entry name" value="SPINDLE POLE BODY COMPONENT SPC105"/>
    <property type="match status" value="1"/>
</dbReference>
<evidence type="ECO:0000256" key="1">
    <source>
        <dbReference type="SAM" id="Coils"/>
    </source>
</evidence>
<dbReference type="Pfam" id="PF18210">
    <property type="entry name" value="Knl1_RWD_C"/>
    <property type="match status" value="1"/>
</dbReference>
<proteinExistence type="predicted"/>
<dbReference type="InterPro" id="IPR033338">
    <property type="entry name" value="Spc105/Spc7"/>
</dbReference>
<gene>
    <name evidence="4" type="ORF">BN946_scf184672.g10</name>
</gene>
<dbReference type="OMA" id="WRMKLQE"/>
<evidence type="ECO:0000259" key="3">
    <source>
        <dbReference type="SMART" id="SM00787"/>
    </source>
</evidence>
<feature type="compositionally biased region" description="Basic residues" evidence="2">
    <location>
        <begin position="1"/>
        <end position="12"/>
    </location>
</feature>
<feature type="compositionally biased region" description="Low complexity" evidence="2">
    <location>
        <begin position="297"/>
        <end position="312"/>
    </location>
</feature>
<evidence type="ECO:0000256" key="2">
    <source>
        <dbReference type="SAM" id="MobiDB-lite"/>
    </source>
</evidence>
<keyword evidence="1" id="KW-0175">Coiled coil</keyword>
<feature type="region of interest" description="Disordered" evidence="2">
    <location>
        <begin position="1"/>
        <end position="43"/>
    </location>
</feature>
<feature type="region of interest" description="Disordered" evidence="2">
    <location>
        <begin position="723"/>
        <end position="859"/>
    </location>
</feature>
<dbReference type="GO" id="GO:0007094">
    <property type="term" value="P:mitotic spindle assembly checkpoint signaling"/>
    <property type="evidence" value="ECO:0007669"/>
    <property type="project" value="TreeGrafter"/>
</dbReference>
<dbReference type="OrthoDB" id="5592879at2759"/>
<feature type="compositionally biased region" description="Polar residues" evidence="2">
    <location>
        <begin position="780"/>
        <end position="808"/>
    </location>
</feature>
<feature type="compositionally biased region" description="Polar residues" evidence="2">
    <location>
        <begin position="60"/>
        <end position="85"/>
    </location>
</feature>
<accession>A0A060SMZ6</accession>
<feature type="compositionally biased region" description="Low complexity" evidence="2">
    <location>
        <begin position="123"/>
        <end position="136"/>
    </location>
</feature>
<dbReference type="Pfam" id="PF08317">
    <property type="entry name" value="Spc7"/>
    <property type="match status" value="1"/>
</dbReference>
<feature type="region of interest" description="Disordered" evidence="2">
    <location>
        <begin position="339"/>
        <end position="367"/>
    </location>
</feature>
<dbReference type="PANTHER" id="PTHR28260">
    <property type="entry name" value="SPINDLE POLE BODY COMPONENT SPC105"/>
    <property type="match status" value="1"/>
</dbReference>
<dbReference type="GO" id="GO:1990758">
    <property type="term" value="P:mitotic sister chromatid biorientation"/>
    <property type="evidence" value="ECO:0007669"/>
    <property type="project" value="TreeGrafter"/>
</dbReference>
<feature type="region of interest" description="Disordered" evidence="2">
    <location>
        <begin position="609"/>
        <end position="657"/>
    </location>
</feature>
<dbReference type="InterPro" id="IPR040850">
    <property type="entry name" value="Knl1_RWD_C"/>
</dbReference>
<reference evidence="4" key="1">
    <citation type="submission" date="2014-01" db="EMBL/GenBank/DDBJ databases">
        <title>The genome of the white-rot fungus Pycnoporus cinnabarinus: a basidiomycete model with a versatile arsenal for lignocellulosic biomass breakdown.</title>
        <authorList>
            <person name="Levasseur A."/>
            <person name="Lomascolo A."/>
            <person name="Ruiz-Duenas F.J."/>
            <person name="Uzan E."/>
            <person name="Piumi F."/>
            <person name="Kues U."/>
            <person name="Ram A.F.J."/>
            <person name="Murat C."/>
            <person name="Haon M."/>
            <person name="Benoit I."/>
            <person name="Arfi Y."/>
            <person name="Chevret D."/>
            <person name="Drula E."/>
            <person name="Kwon M.J."/>
            <person name="Gouret P."/>
            <person name="Lesage-Meessen L."/>
            <person name="Lombard V."/>
            <person name="Mariette J."/>
            <person name="Noirot C."/>
            <person name="Park J."/>
            <person name="Patyshakuliyeva A."/>
            <person name="Wieneger R.A.B."/>
            <person name="Wosten H.A.B."/>
            <person name="Martin F."/>
            <person name="Coutinho P.M."/>
            <person name="de Vries R."/>
            <person name="Martinez A.T."/>
            <person name="Klopp C."/>
            <person name="Pontarotti P."/>
            <person name="Henrissat B."/>
            <person name="Record E."/>
        </authorList>
    </citation>
    <scope>NUCLEOTIDE SEQUENCE [LARGE SCALE GENOMIC DNA]</scope>
    <source>
        <strain evidence="4">BRFM137</strain>
    </source>
</reference>
<protein>
    <recommendedName>
        <fullName evidence="3">Spc7 kinetochore protein domain-containing protein</fullName>
    </recommendedName>
</protein>
<feature type="domain" description="Spc7 kinetochore protein" evidence="3">
    <location>
        <begin position="888"/>
        <end position="1189"/>
    </location>
</feature>
<dbReference type="STRING" id="5643.A0A060SMZ6"/>